<dbReference type="GO" id="GO:0016020">
    <property type="term" value="C:membrane"/>
    <property type="evidence" value="ECO:0007669"/>
    <property type="project" value="TreeGrafter"/>
</dbReference>
<evidence type="ECO:0000313" key="2">
    <source>
        <dbReference type="EMBL" id="RHY35480.1"/>
    </source>
</evidence>
<evidence type="ECO:0008006" key="4">
    <source>
        <dbReference type="Google" id="ProtNLM"/>
    </source>
</evidence>
<feature type="transmembrane region" description="Helical" evidence="1">
    <location>
        <begin position="12"/>
        <end position="36"/>
    </location>
</feature>
<keyword evidence="1" id="KW-0812">Transmembrane</keyword>
<name>A0A418BB88_9STRA</name>
<dbReference type="InterPro" id="IPR040283">
    <property type="entry name" value="DDB_G0292058-like"/>
</dbReference>
<evidence type="ECO:0000313" key="3">
    <source>
        <dbReference type="Proteomes" id="UP000285060"/>
    </source>
</evidence>
<dbReference type="PANTHER" id="PTHR31414">
    <property type="entry name" value="TRANSMEMBRANE PROTEIN DDB_G0292058"/>
    <property type="match status" value="1"/>
</dbReference>
<feature type="transmembrane region" description="Helical" evidence="1">
    <location>
        <begin position="465"/>
        <end position="491"/>
    </location>
</feature>
<proteinExistence type="predicted"/>
<organism evidence="2 3">
    <name type="scientific">Aphanomyces invadans</name>
    <dbReference type="NCBI Taxonomy" id="157072"/>
    <lineage>
        <taxon>Eukaryota</taxon>
        <taxon>Sar</taxon>
        <taxon>Stramenopiles</taxon>
        <taxon>Oomycota</taxon>
        <taxon>Saprolegniomycetes</taxon>
        <taxon>Saprolegniales</taxon>
        <taxon>Verrucalvaceae</taxon>
        <taxon>Aphanomyces</taxon>
    </lineage>
</organism>
<dbReference type="VEuPathDB" id="FungiDB:H310_04508"/>
<dbReference type="AlphaFoldDB" id="A0A418BB88"/>
<keyword evidence="1" id="KW-1133">Transmembrane helix</keyword>
<keyword evidence="1" id="KW-0472">Membrane</keyword>
<feature type="transmembrane region" description="Helical" evidence="1">
    <location>
        <begin position="164"/>
        <end position="187"/>
    </location>
</feature>
<protein>
    <recommendedName>
        <fullName evidence="4">Transmembrane protein</fullName>
    </recommendedName>
</protein>
<feature type="transmembrane region" description="Helical" evidence="1">
    <location>
        <begin position="56"/>
        <end position="78"/>
    </location>
</feature>
<dbReference type="PANTHER" id="PTHR31414:SF18">
    <property type="entry name" value="TRANSMEMBRANE PROTEIN-RELATED"/>
    <property type="match status" value="1"/>
</dbReference>
<dbReference type="Proteomes" id="UP000285060">
    <property type="component" value="Unassembled WGS sequence"/>
</dbReference>
<feature type="transmembrane region" description="Helical" evidence="1">
    <location>
        <begin position="199"/>
        <end position="225"/>
    </location>
</feature>
<reference evidence="2 3" key="1">
    <citation type="submission" date="2018-08" db="EMBL/GenBank/DDBJ databases">
        <title>Aphanomyces genome sequencing and annotation.</title>
        <authorList>
            <person name="Minardi D."/>
            <person name="Oidtmann B."/>
            <person name="Van Der Giezen M."/>
            <person name="Studholme D.J."/>
        </authorList>
    </citation>
    <scope>NUCLEOTIDE SEQUENCE [LARGE SCALE GENOMIC DNA]</scope>
    <source>
        <strain evidence="2 3">NJM0002</strain>
    </source>
</reference>
<keyword evidence="3" id="KW-1185">Reference proteome</keyword>
<comment type="caution">
    <text evidence="2">The sequence shown here is derived from an EMBL/GenBank/DDBJ whole genome shotgun (WGS) entry which is preliminary data.</text>
</comment>
<evidence type="ECO:0000256" key="1">
    <source>
        <dbReference type="SAM" id="Phobius"/>
    </source>
</evidence>
<dbReference type="EMBL" id="QUSY01000001">
    <property type="protein sequence ID" value="RHY35480.1"/>
    <property type="molecule type" value="Genomic_DNA"/>
</dbReference>
<gene>
    <name evidence="2" type="ORF">DYB32_000053</name>
</gene>
<sequence length="507" mass="54308">MTSWAKSVAVCVAPAIVLGIVSLVTTLLFLCCRCCFNKCGGRSARPEGYSCLQRAIPIVVFAVFGAAILGLTLCALLYNTVIVDSVDQLFENLLDLVQDVVRWIQMAEVPLVHVRDSVESAVESISTQLVTSDFIENGLNGIVAHLQQSTQATWLDQTVVRRGAILGLFAVAIAILALGTVGIVLGLTPLRCLAIELHLAYVLGFVALLFLFIVSAVFLAFSVLFGDMCQLTSIAATDWSPVFGASGGNALNACFHNESFLHALHLDDALSFADVIEIPTIDLTSMLAFDALDQFARAILSADTSTFDVNPSQIVQLLNVYTSETLLAPNFQQLSPECNPHDGEYTIATILTPWVANGEALHAHNVSSAAAYIASRYAPYRSACASTVTTTCARSAPCAYDEFVTELYTNTNVTTLVASLDNVGDTLQSSLVQDVTAFKASMNCTFVATNYANLHDALCGELTPAMLMVALCLFLSGCCLIPVNVCLILLVKRLRARSLSSTEKIAC</sequence>
<accession>A0A418BB88</accession>